<dbReference type="Proteomes" id="UP001233999">
    <property type="component" value="Unassembled WGS sequence"/>
</dbReference>
<keyword evidence="1" id="KW-1133">Transmembrane helix</keyword>
<keyword evidence="1" id="KW-0812">Transmembrane</keyword>
<accession>A0AAD7Z733</accession>
<comment type="caution">
    <text evidence="2">The sequence shown here is derived from an EMBL/GenBank/DDBJ whole genome shotgun (WGS) entry which is preliminary data.</text>
</comment>
<evidence type="ECO:0000313" key="3">
    <source>
        <dbReference type="Proteomes" id="UP001233999"/>
    </source>
</evidence>
<keyword evidence="1" id="KW-0472">Membrane</keyword>
<sequence length="102" mass="12425">YVNYCSKCSYRGIKIQLLIMLYSTCVLFLQYVHFTMEEVLFFYFFKVQPMVWRKTMKTANWQNFIIVHYSIRAMLYKISVIIYALFFGIIHMYMCLSFIGFL</sequence>
<reference evidence="2" key="2">
    <citation type="submission" date="2023-05" db="EMBL/GenBank/DDBJ databases">
        <authorList>
            <person name="Fouks B."/>
        </authorList>
    </citation>
    <scope>NUCLEOTIDE SEQUENCE</scope>
    <source>
        <strain evidence="2">Stay&amp;Tobe</strain>
        <tissue evidence="2">Testes</tissue>
    </source>
</reference>
<dbReference type="AlphaFoldDB" id="A0AAD7Z733"/>
<feature type="non-terminal residue" evidence="2">
    <location>
        <position position="102"/>
    </location>
</feature>
<protein>
    <submittedName>
        <fullName evidence="2">Uncharacterized protein</fullName>
    </submittedName>
</protein>
<feature type="transmembrane region" description="Helical" evidence="1">
    <location>
        <begin position="19"/>
        <end position="45"/>
    </location>
</feature>
<name>A0AAD7Z733_DIPPU</name>
<evidence type="ECO:0000313" key="2">
    <source>
        <dbReference type="EMBL" id="KAJ9574832.1"/>
    </source>
</evidence>
<proteinExistence type="predicted"/>
<keyword evidence="3" id="KW-1185">Reference proteome</keyword>
<gene>
    <name evidence="2" type="ORF">L9F63_007992</name>
</gene>
<organism evidence="2 3">
    <name type="scientific">Diploptera punctata</name>
    <name type="common">Pacific beetle cockroach</name>
    <dbReference type="NCBI Taxonomy" id="6984"/>
    <lineage>
        <taxon>Eukaryota</taxon>
        <taxon>Metazoa</taxon>
        <taxon>Ecdysozoa</taxon>
        <taxon>Arthropoda</taxon>
        <taxon>Hexapoda</taxon>
        <taxon>Insecta</taxon>
        <taxon>Pterygota</taxon>
        <taxon>Neoptera</taxon>
        <taxon>Polyneoptera</taxon>
        <taxon>Dictyoptera</taxon>
        <taxon>Blattodea</taxon>
        <taxon>Blaberoidea</taxon>
        <taxon>Blaberidae</taxon>
        <taxon>Diplopterinae</taxon>
        <taxon>Diploptera</taxon>
    </lineage>
</organism>
<reference evidence="2" key="1">
    <citation type="journal article" date="2023" name="IScience">
        <title>Live-bearing cockroach genome reveals convergent evolutionary mechanisms linked to viviparity in insects and beyond.</title>
        <authorList>
            <person name="Fouks B."/>
            <person name="Harrison M.C."/>
            <person name="Mikhailova A.A."/>
            <person name="Marchal E."/>
            <person name="English S."/>
            <person name="Carruthers M."/>
            <person name="Jennings E.C."/>
            <person name="Chiamaka E.L."/>
            <person name="Frigard R.A."/>
            <person name="Pippel M."/>
            <person name="Attardo G.M."/>
            <person name="Benoit J.B."/>
            <person name="Bornberg-Bauer E."/>
            <person name="Tobe S.S."/>
        </authorList>
    </citation>
    <scope>NUCLEOTIDE SEQUENCE</scope>
    <source>
        <strain evidence="2">Stay&amp;Tobe</strain>
    </source>
</reference>
<dbReference type="EMBL" id="JASPKZ010010257">
    <property type="protein sequence ID" value="KAJ9574832.1"/>
    <property type="molecule type" value="Genomic_DNA"/>
</dbReference>
<feature type="transmembrane region" description="Helical" evidence="1">
    <location>
        <begin position="80"/>
        <end position="101"/>
    </location>
</feature>
<evidence type="ECO:0000256" key="1">
    <source>
        <dbReference type="SAM" id="Phobius"/>
    </source>
</evidence>